<evidence type="ECO:0000313" key="2">
    <source>
        <dbReference type="EMBL" id="KAG8175743.1"/>
    </source>
</evidence>
<keyword evidence="1" id="KW-1133">Transmembrane helix</keyword>
<keyword evidence="1" id="KW-0812">Transmembrane</keyword>
<evidence type="ECO:0000313" key="3">
    <source>
        <dbReference type="Proteomes" id="UP000827092"/>
    </source>
</evidence>
<sequence>MPQCMNDEFVDTLKQNNVTDLNKRNTFQVCPMKAGLSLHYLRKNNPSAVTGPDEFLVFTSQKMTEKLCQEAATATMEHILRIIAFRKMLFFTTFVVVVGIFTSGVQGNELSDAFVKLVEDVAPPMTELITKTDDGVINIFNIMISSGSMPEIVEEWAKILPEMMKQNEKVTELSFQTSLALYEEIKNVWSDMDIERLMDKVQPVIEAVITSNEKYREFFEKFNEA</sequence>
<dbReference type="AlphaFoldDB" id="A0AAV6TVT9"/>
<dbReference type="EMBL" id="JAFNEN010000952">
    <property type="protein sequence ID" value="KAG8175743.1"/>
    <property type="molecule type" value="Genomic_DNA"/>
</dbReference>
<feature type="transmembrane region" description="Helical" evidence="1">
    <location>
        <begin position="88"/>
        <end position="105"/>
    </location>
</feature>
<evidence type="ECO:0000256" key="1">
    <source>
        <dbReference type="SAM" id="Phobius"/>
    </source>
</evidence>
<keyword evidence="3" id="KW-1185">Reference proteome</keyword>
<accession>A0AAV6TVT9</accession>
<gene>
    <name evidence="2" type="ORF">JTE90_024516</name>
</gene>
<dbReference type="Proteomes" id="UP000827092">
    <property type="component" value="Unassembled WGS sequence"/>
</dbReference>
<reference evidence="2 3" key="1">
    <citation type="journal article" date="2022" name="Nat. Ecol. Evol.">
        <title>A masculinizing supergene underlies an exaggerated male reproductive morph in a spider.</title>
        <authorList>
            <person name="Hendrickx F."/>
            <person name="De Corte Z."/>
            <person name="Sonet G."/>
            <person name="Van Belleghem S.M."/>
            <person name="Kostlbacher S."/>
            <person name="Vangestel C."/>
        </authorList>
    </citation>
    <scope>NUCLEOTIDE SEQUENCE [LARGE SCALE GENOMIC DNA]</scope>
    <source>
        <strain evidence="2">W744_W776</strain>
    </source>
</reference>
<keyword evidence="1" id="KW-0472">Membrane</keyword>
<proteinExistence type="predicted"/>
<protein>
    <submittedName>
        <fullName evidence="2">Uncharacterized protein</fullName>
    </submittedName>
</protein>
<name>A0AAV6TVT9_9ARAC</name>
<comment type="caution">
    <text evidence="2">The sequence shown here is derived from an EMBL/GenBank/DDBJ whole genome shotgun (WGS) entry which is preliminary data.</text>
</comment>
<organism evidence="2 3">
    <name type="scientific">Oedothorax gibbosus</name>
    <dbReference type="NCBI Taxonomy" id="931172"/>
    <lineage>
        <taxon>Eukaryota</taxon>
        <taxon>Metazoa</taxon>
        <taxon>Ecdysozoa</taxon>
        <taxon>Arthropoda</taxon>
        <taxon>Chelicerata</taxon>
        <taxon>Arachnida</taxon>
        <taxon>Araneae</taxon>
        <taxon>Araneomorphae</taxon>
        <taxon>Entelegynae</taxon>
        <taxon>Araneoidea</taxon>
        <taxon>Linyphiidae</taxon>
        <taxon>Erigoninae</taxon>
        <taxon>Oedothorax</taxon>
    </lineage>
</organism>